<accession>A0A8T4HG12</accession>
<dbReference type="AlphaFoldDB" id="A0A8T4HG12"/>
<comment type="caution">
    <text evidence="2">The sequence shown here is derived from an EMBL/GenBank/DDBJ whole genome shotgun (WGS) entry which is preliminary data.</text>
</comment>
<dbReference type="Gene3D" id="2.160.10.10">
    <property type="entry name" value="Hexapeptide repeat proteins"/>
    <property type="match status" value="1"/>
</dbReference>
<keyword evidence="3" id="KW-1185">Reference proteome</keyword>
<dbReference type="EMBL" id="JAGKSB010000015">
    <property type="protein sequence ID" value="MBP3944257.1"/>
    <property type="molecule type" value="Genomic_DNA"/>
</dbReference>
<evidence type="ECO:0000313" key="2">
    <source>
        <dbReference type="EMBL" id="MBP3944257.1"/>
    </source>
</evidence>
<dbReference type="Proteomes" id="UP000679691">
    <property type="component" value="Unassembled WGS sequence"/>
</dbReference>
<evidence type="ECO:0000313" key="3">
    <source>
        <dbReference type="Proteomes" id="UP000679691"/>
    </source>
</evidence>
<dbReference type="RefSeq" id="WP_353547764.1">
    <property type="nucleotide sequence ID" value="NZ_JAGKSB010000015.1"/>
</dbReference>
<sequence length="733" mass="82586">MSVIKRRKLSALGFDFVDPSYLKEGQDEFTAREVQFSSKHVYRSLTSAEIDALELGGNQADNWSNIQVTDQFLPAQIQQCKFYGKIRIGHMEESYVEYRNIRLATGIYQSTVVSSDIGDFVAIHHVKYLAHYLIGEEVILHNISEMETSSRAKFGNGILREGEPESARISLELCNENGGRSILPFEGMQASDAFLWTRMRDDSLLQQRFQEMTVKRFSKDRGSYSEIGARCVIKNCQLIKDVKIGTDAYIKGVNKLKNLTIQSSREAYTQIGEGCELVNGIIGYGCRIFYGVKAVRFILSSFSQLKYGARLINSFLGDNSTISCCEVLNSLIFPAHEQHHNNSFLCAATVYGQSNMAAGATVGSNHNSRAADGELVAGRGFWPGLCVSLKHNSRFASYTLIVKGDYLSELDVRIPFSLISNDVTQDRLVIIPGYWFMYNMYALVRNAAKYETRDQRKLKNQYLETAMLAPDTVNELFEALEMLEISVAETMNPALADLCEKRSFGRELLENSPQSLAGKEFFIKGFEYGNRPVQLLKVPQAYAIFKRMIRYYGALALVDRVDAINQVDSPSGSLPADASAAQQILYRAAARISFTNIGGQLIPTEKYSHLITSIKSGSIDSWEQVHAQYHQFSTHYMQDKQEHALASLCELMGVEVLTYADFDALKEELLATQEWMVAAIFQTRAKDYQNKFKEMVYGSKEEMEEVIGALADNSFILQQRAELEALRKKLAQY</sequence>
<evidence type="ECO:0000259" key="1">
    <source>
        <dbReference type="Pfam" id="PF16314"/>
    </source>
</evidence>
<dbReference type="SUPFAM" id="SSF51161">
    <property type="entry name" value="Trimeric LpxA-like enzymes"/>
    <property type="match status" value="1"/>
</dbReference>
<organism evidence="2 3">
    <name type="scientific">Rhinopithecimicrobium faecis</name>
    <dbReference type="NCBI Taxonomy" id="2820698"/>
    <lineage>
        <taxon>Bacteria</taxon>
        <taxon>Pseudomonadati</taxon>
        <taxon>Bacteroidota</taxon>
        <taxon>Sphingobacteriia</taxon>
        <taxon>Sphingobacteriales</taxon>
        <taxon>Sphingobacteriaceae</taxon>
        <taxon>Rhinopithecimicrobium</taxon>
    </lineage>
</organism>
<proteinExistence type="predicted"/>
<feature type="domain" description="DUF4954" evidence="1">
    <location>
        <begin position="42"/>
        <end position="484"/>
    </location>
</feature>
<name>A0A8T4HG12_9SPHI</name>
<gene>
    <name evidence="2" type="ORF">J5U18_11960</name>
</gene>
<dbReference type="Pfam" id="PF16314">
    <property type="entry name" value="DUF4954"/>
    <property type="match status" value="1"/>
</dbReference>
<reference evidence="2" key="1">
    <citation type="submission" date="2021-03" db="EMBL/GenBank/DDBJ databases">
        <authorList>
            <person name="Lu T."/>
            <person name="Wang Q."/>
            <person name="Han X."/>
        </authorList>
    </citation>
    <scope>NUCLEOTIDE SEQUENCE</scope>
    <source>
        <strain evidence="2">WQ 2009</strain>
    </source>
</reference>
<protein>
    <submittedName>
        <fullName evidence="2">DUF4954 family protein</fullName>
    </submittedName>
</protein>
<dbReference type="InterPro" id="IPR011004">
    <property type="entry name" value="Trimer_LpxA-like_sf"/>
</dbReference>
<dbReference type="InterPro" id="IPR032533">
    <property type="entry name" value="DUF4954"/>
</dbReference>